<feature type="non-terminal residue" evidence="1">
    <location>
        <position position="21"/>
    </location>
</feature>
<reference evidence="1" key="1">
    <citation type="submission" date="2021-02" db="EMBL/GenBank/DDBJ databases">
        <authorList>
            <person name="Nowell W R."/>
        </authorList>
    </citation>
    <scope>NUCLEOTIDE SEQUENCE</scope>
</reference>
<evidence type="ECO:0000313" key="3">
    <source>
        <dbReference type="Proteomes" id="UP000663854"/>
    </source>
</evidence>
<dbReference type="Proteomes" id="UP000663870">
    <property type="component" value="Unassembled WGS sequence"/>
</dbReference>
<proteinExistence type="predicted"/>
<evidence type="ECO:0000313" key="2">
    <source>
        <dbReference type="EMBL" id="CAF1675879.1"/>
    </source>
</evidence>
<dbReference type="AlphaFoldDB" id="A0A815XHK0"/>
<evidence type="ECO:0000313" key="1">
    <source>
        <dbReference type="EMBL" id="CAF1557907.1"/>
    </source>
</evidence>
<dbReference type="EMBL" id="CAJNOH010014743">
    <property type="protein sequence ID" value="CAF1557907.1"/>
    <property type="molecule type" value="Genomic_DNA"/>
</dbReference>
<gene>
    <name evidence="2" type="ORF">JXQ802_LOCUS58358</name>
    <name evidence="1" type="ORF">PYM288_LOCUS41734</name>
</gene>
<protein>
    <submittedName>
        <fullName evidence="1">Uncharacterized protein</fullName>
    </submittedName>
</protein>
<name>A0A815XHK0_9BILA</name>
<keyword evidence="4" id="KW-1185">Reference proteome</keyword>
<dbReference type="Proteomes" id="UP000663854">
    <property type="component" value="Unassembled WGS sequence"/>
</dbReference>
<accession>A0A815XHK0</accession>
<sequence>MKFELRHNQTFTIYLHDEIIR</sequence>
<comment type="caution">
    <text evidence="1">The sequence shown here is derived from an EMBL/GenBank/DDBJ whole genome shotgun (WGS) entry which is preliminary data.</text>
</comment>
<evidence type="ECO:0000313" key="4">
    <source>
        <dbReference type="Proteomes" id="UP000663870"/>
    </source>
</evidence>
<organism evidence="1 3">
    <name type="scientific">Rotaria sordida</name>
    <dbReference type="NCBI Taxonomy" id="392033"/>
    <lineage>
        <taxon>Eukaryota</taxon>
        <taxon>Metazoa</taxon>
        <taxon>Spiralia</taxon>
        <taxon>Gnathifera</taxon>
        <taxon>Rotifera</taxon>
        <taxon>Eurotatoria</taxon>
        <taxon>Bdelloidea</taxon>
        <taxon>Philodinida</taxon>
        <taxon>Philodinidae</taxon>
        <taxon>Rotaria</taxon>
    </lineage>
</organism>
<dbReference type="EMBL" id="CAJNOL010016652">
    <property type="protein sequence ID" value="CAF1675879.1"/>
    <property type="molecule type" value="Genomic_DNA"/>
</dbReference>